<keyword evidence="3" id="KW-1185">Reference proteome</keyword>
<protein>
    <submittedName>
        <fullName evidence="2">Uncharacterized protein</fullName>
    </submittedName>
</protein>
<dbReference type="KEGG" id="nwl:NWFMUON74_16850"/>
<gene>
    <name evidence="2" type="ORF">NWFMUON74_16850</name>
</gene>
<dbReference type="EMBL" id="AP023396">
    <property type="protein sequence ID" value="BCK53913.1"/>
    <property type="molecule type" value="Genomic_DNA"/>
</dbReference>
<dbReference type="AlphaFoldDB" id="A0A7G1KI98"/>
<feature type="region of interest" description="Disordered" evidence="1">
    <location>
        <begin position="1"/>
        <end position="71"/>
    </location>
</feature>
<organism evidence="2 3">
    <name type="scientific">Nocardia wallacei</name>
    <dbReference type="NCBI Taxonomy" id="480035"/>
    <lineage>
        <taxon>Bacteria</taxon>
        <taxon>Bacillati</taxon>
        <taxon>Actinomycetota</taxon>
        <taxon>Actinomycetes</taxon>
        <taxon>Mycobacteriales</taxon>
        <taxon>Nocardiaceae</taxon>
        <taxon>Nocardia</taxon>
    </lineage>
</organism>
<evidence type="ECO:0000313" key="3">
    <source>
        <dbReference type="Proteomes" id="UP000516173"/>
    </source>
</evidence>
<feature type="compositionally biased region" description="Pro residues" evidence="1">
    <location>
        <begin position="29"/>
        <end position="54"/>
    </location>
</feature>
<proteinExistence type="predicted"/>
<name>A0A7G1KI98_9NOCA</name>
<evidence type="ECO:0000256" key="1">
    <source>
        <dbReference type="SAM" id="MobiDB-lite"/>
    </source>
</evidence>
<dbReference type="Proteomes" id="UP000516173">
    <property type="component" value="Chromosome"/>
</dbReference>
<sequence length="231" mass="24267">MVPEPRTRTIPVGPDRSTPDEKTDTPAPAQMPAPISPAPQVLPEPEAVPEPRIVPEPHVWSEPPSVSRPEMGYEPQVAIEPQVAVEPAQPVVEVYPQPGTSDGYAEVQASVVGEDSLHFGGVSVPRPEGMSSEVAQRERDWNDIVVAEAAEVLDQAGLADPDVDAALGVGTEPVPLPVVVAEVEAAVPQPIVEEVTAVVVSEPVADVVETVESQAAQVLNDVLAQWPPALG</sequence>
<reference evidence="2 3" key="1">
    <citation type="submission" date="2020-08" db="EMBL/GenBank/DDBJ databases">
        <title>Genome Sequencing of Nocardia wallacei strain FMUON74 and assembly.</title>
        <authorList>
            <person name="Toyokawa M."/>
            <person name="Uesaka K."/>
        </authorList>
    </citation>
    <scope>NUCLEOTIDE SEQUENCE [LARGE SCALE GENOMIC DNA]</scope>
    <source>
        <strain evidence="2 3">FMUON74</strain>
    </source>
</reference>
<evidence type="ECO:0000313" key="2">
    <source>
        <dbReference type="EMBL" id="BCK53913.1"/>
    </source>
</evidence>
<accession>A0A7G1KI98</accession>